<evidence type="ECO:0000256" key="3">
    <source>
        <dbReference type="SAM" id="MobiDB-lite"/>
    </source>
</evidence>
<organism evidence="4 5">
    <name type="scientific">Intrasporangium chromatireducens Q5-1</name>
    <dbReference type="NCBI Taxonomy" id="584657"/>
    <lineage>
        <taxon>Bacteria</taxon>
        <taxon>Bacillati</taxon>
        <taxon>Actinomycetota</taxon>
        <taxon>Actinomycetes</taxon>
        <taxon>Micrococcales</taxon>
        <taxon>Intrasporangiaceae</taxon>
        <taxon>Intrasporangium</taxon>
    </lineage>
</organism>
<feature type="binding site" evidence="2">
    <location>
        <position position="61"/>
    </location>
    <ligand>
        <name>substrate</name>
    </ligand>
</feature>
<reference evidence="5" key="1">
    <citation type="submission" date="2013-08" db="EMBL/GenBank/DDBJ databases">
        <title>Intrasporangium oryzae NRRL B-24470.</title>
        <authorList>
            <person name="Liu H."/>
            <person name="Wang G."/>
        </authorList>
    </citation>
    <scope>NUCLEOTIDE SEQUENCE [LARGE SCALE GENOMIC DNA]</scope>
    <source>
        <strain evidence="5">Q5-1</strain>
    </source>
</reference>
<comment type="caution">
    <text evidence="4">The sequence shown here is derived from an EMBL/GenBank/DDBJ whole genome shotgun (WGS) entry which is preliminary data.</text>
</comment>
<sequence>MPTVLFVRHGRSSANTAGTLAGWMPGVFLDETGEGQADEVGKRISAAGIDVRRIVSSPLDRCVQTGDRIAAVLGPVGRSVHEGLGECRYGAWTGRPLAELARDELWKVVQDRPSEAAFPSSAAYEGESLAQMQARALRAVRETDERVANDHGAHAVWVAISHGDVIKSILAHAVGARLDDFQRIQVDPGSVSVVHFTSRRPLVLRINDTGGDLSGLRPPAPTGGQEGDAVVGGGAGTVG</sequence>
<evidence type="ECO:0000256" key="2">
    <source>
        <dbReference type="PIRSR" id="PIRSR613078-2"/>
    </source>
</evidence>
<dbReference type="InterPro" id="IPR013078">
    <property type="entry name" value="His_Pase_superF_clade-1"/>
</dbReference>
<dbReference type="SMART" id="SM00855">
    <property type="entry name" value="PGAM"/>
    <property type="match status" value="1"/>
</dbReference>
<dbReference type="InterPro" id="IPR029033">
    <property type="entry name" value="His_PPase_superfam"/>
</dbReference>
<evidence type="ECO:0000256" key="1">
    <source>
        <dbReference type="PIRSR" id="PIRSR613078-1"/>
    </source>
</evidence>
<accession>W9GVK4</accession>
<dbReference type="GO" id="GO:0016791">
    <property type="term" value="F:phosphatase activity"/>
    <property type="evidence" value="ECO:0007669"/>
    <property type="project" value="TreeGrafter"/>
</dbReference>
<feature type="active site" description="Tele-phosphohistidine intermediate" evidence="1">
    <location>
        <position position="9"/>
    </location>
</feature>
<feature type="binding site" evidence="2">
    <location>
        <begin position="8"/>
        <end position="15"/>
    </location>
    <ligand>
        <name>substrate</name>
    </ligand>
</feature>
<dbReference type="GO" id="GO:0005737">
    <property type="term" value="C:cytoplasm"/>
    <property type="evidence" value="ECO:0007669"/>
    <property type="project" value="TreeGrafter"/>
</dbReference>
<proteinExistence type="predicted"/>
<dbReference type="EMBL" id="AWQS01000002">
    <property type="protein sequence ID" value="EWT07909.1"/>
    <property type="molecule type" value="Genomic_DNA"/>
</dbReference>
<feature type="compositionally biased region" description="Gly residues" evidence="3">
    <location>
        <begin position="224"/>
        <end position="239"/>
    </location>
</feature>
<evidence type="ECO:0000313" key="5">
    <source>
        <dbReference type="Proteomes" id="UP000019494"/>
    </source>
</evidence>
<protein>
    <submittedName>
        <fullName evidence="4">Phosphoglycerate mutase</fullName>
    </submittedName>
</protein>
<dbReference type="CDD" id="cd07067">
    <property type="entry name" value="HP_PGM_like"/>
    <property type="match status" value="1"/>
</dbReference>
<feature type="region of interest" description="Disordered" evidence="3">
    <location>
        <begin position="210"/>
        <end position="239"/>
    </location>
</feature>
<dbReference type="PATRIC" id="fig|584657.3.peg.73"/>
<feature type="active site" description="Proton donor/acceptor" evidence="1">
    <location>
        <position position="86"/>
    </location>
</feature>
<dbReference type="InterPro" id="IPR022492">
    <property type="entry name" value="Phosphomutase_MSMEG4193_put"/>
</dbReference>
<dbReference type="RefSeq" id="WP_034712036.1">
    <property type="nucleotide sequence ID" value="NZ_AWQS01000002.1"/>
</dbReference>
<gene>
    <name evidence="4" type="ORF">N864_17735</name>
</gene>
<dbReference type="NCBIfam" id="TIGR03848">
    <property type="entry name" value="MSMEG_4193"/>
    <property type="match status" value="1"/>
</dbReference>
<dbReference type="PANTHER" id="PTHR48100">
    <property type="entry name" value="BROAD-SPECIFICITY PHOSPHATASE YOR283W-RELATED"/>
    <property type="match status" value="1"/>
</dbReference>
<keyword evidence="5" id="KW-1185">Reference proteome</keyword>
<dbReference type="AlphaFoldDB" id="W9GVK4"/>
<feature type="binding site" evidence="2">
    <location>
        <begin position="86"/>
        <end position="89"/>
    </location>
    <ligand>
        <name>substrate</name>
    </ligand>
</feature>
<dbReference type="PANTHER" id="PTHR48100:SF2">
    <property type="entry name" value="CONSERVED PROTEIN"/>
    <property type="match status" value="1"/>
</dbReference>
<name>W9GVK4_9MICO</name>
<dbReference type="Pfam" id="PF00300">
    <property type="entry name" value="His_Phos_1"/>
    <property type="match status" value="1"/>
</dbReference>
<dbReference type="InterPro" id="IPR050275">
    <property type="entry name" value="PGM_Phosphatase"/>
</dbReference>
<evidence type="ECO:0000313" key="4">
    <source>
        <dbReference type="EMBL" id="EWT07909.1"/>
    </source>
</evidence>
<dbReference type="SUPFAM" id="SSF53254">
    <property type="entry name" value="Phosphoglycerate mutase-like"/>
    <property type="match status" value="1"/>
</dbReference>
<dbReference type="Proteomes" id="UP000019494">
    <property type="component" value="Unassembled WGS sequence"/>
</dbReference>
<dbReference type="Gene3D" id="3.40.50.1240">
    <property type="entry name" value="Phosphoglycerate mutase-like"/>
    <property type="match status" value="1"/>
</dbReference>